<protein>
    <recommendedName>
        <fullName evidence="11">C2H2-type domain-containing protein</fullName>
    </recommendedName>
</protein>
<dbReference type="Gene3D" id="3.30.160.60">
    <property type="entry name" value="Classic Zinc Finger"/>
    <property type="match status" value="2"/>
</dbReference>
<evidence type="ECO:0000256" key="5">
    <source>
        <dbReference type="ARBA" id="ARBA00022833"/>
    </source>
</evidence>
<keyword evidence="4 9" id="KW-0863">Zinc-finger</keyword>
<proteinExistence type="predicted"/>
<dbReference type="InterPro" id="IPR036236">
    <property type="entry name" value="Znf_C2H2_sf"/>
</dbReference>
<accession>A0A3S5BM71</accession>
<dbReference type="SUPFAM" id="SSF57667">
    <property type="entry name" value="beta-beta-alpha zinc fingers"/>
    <property type="match status" value="1"/>
</dbReference>
<dbReference type="PANTHER" id="PTHR45993:SF6">
    <property type="entry name" value="C2H2-TYPE DOMAIN-CONTAINING PROTEIN"/>
    <property type="match status" value="1"/>
</dbReference>
<dbReference type="FunFam" id="3.30.160.60:FF:000037">
    <property type="entry name" value="B-cell lymphoma/leukemia 11A isoform X1"/>
    <property type="match status" value="1"/>
</dbReference>
<keyword evidence="6" id="KW-0805">Transcription regulation</keyword>
<dbReference type="FunFam" id="3.30.160.60:FF:001175">
    <property type="entry name" value="Zinc finger, C2H2 type"/>
    <property type="match status" value="1"/>
</dbReference>
<evidence type="ECO:0000259" key="11">
    <source>
        <dbReference type="PROSITE" id="PS50157"/>
    </source>
</evidence>
<name>A0A3S5BM71_9PLAT</name>
<keyword evidence="5" id="KW-0862">Zinc</keyword>
<gene>
    <name evidence="12" type="ORF">PXEA_LOCUS2465</name>
</gene>
<dbReference type="Proteomes" id="UP000784294">
    <property type="component" value="Unassembled WGS sequence"/>
</dbReference>
<dbReference type="SMART" id="SM00355">
    <property type="entry name" value="ZnF_C2H2"/>
    <property type="match status" value="2"/>
</dbReference>
<feature type="compositionally biased region" description="Low complexity" evidence="10">
    <location>
        <begin position="168"/>
        <end position="188"/>
    </location>
</feature>
<dbReference type="Pfam" id="PF00096">
    <property type="entry name" value="zf-C2H2"/>
    <property type="match status" value="2"/>
</dbReference>
<dbReference type="PROSITE" id="PS50157">
    <property type="entry name" value="ZINC_FINGER_C2H2_2"/>
    <property type="match status" value="2"/>
</dbReference>
<dbReference type="PANTHER" id="PTHR45993">
    <property type="entry name" value="B-CELL LYMPHOMA/LEUKEMIA 11"/>
    <property type="match status" value="1"/>
</dbReference>
<keyword evidence="3" id="KW-0677">Repeat</keyword>
<dbReference type="GO" id="GO:0000978">
    <property type="term" value="F:RNA polymerase II cis-regulatory region sequence-specific DNA binding"/>
    <property type="evidence" value="ECO:0007669"/>
    <property type="project" value="TreeGrafter"/>
</dbReference>
<evidence type="ECO:0000256" key="3">
    <source>
        <dbReference type="ARBA" id="ARBA00022737"/>
    </source>
</evidence>
<dbReference type="GO" id="GO:0005634">
    <property type="term" value="C:nucleus"/>
    <property type="evidence" value="ECO:0007669"/>
    <property type="project" value="UniProtKB-SubCell"/>
</dbReference>
<dbReference type="PROSITE" id="PS00028">
    <property type="entry name" value="ZINC_FINGER_C2H2_1"/>
    <property type="match status" value="2"/>
</dbReference>
<evidence type="ECO:0000313" key="13">
    <source>
        <dbReference type="Proteomes" id="UP000784294"/>
    </source>
</evidence>
<evidence type="ECO:0000256" key="2">
    <source>
        <dbReference type="ARBA" id="ARBA00022723"/>
    </source>
</evidence>
<evidence type="ECO:0000256" key="6">
    <source>
        <dbReference type="ARBA" id="ARBA00023015"/>
    </source>
</evidence>
<evidence type="ECO:0000256" key="1">
    <source>
        <dbReference type="ARBA" id="ARBA00004123"/>
    </source>
</evidence>
<comment type="caution">
    <text evidence="12">The sequence shown here is derived from an EMBL/GenBank/DDBJ whole genome shotgun (WGS) entry which is preliminary data.</text>
</comment>
<evidence type="ECO:0000256" key="9">
    <source>
        <dbReference type="PROSITE-ProRule" id="PRU00042"/>
    </source>
</evidence>
<comment type="subcellular location">
    <subcellularLocation>
        <location evidence="1">Nucleus</location>
    </subcellularLocation>
</comment>
<keyword evidence="2" id="KW-0479">Metal-binding</keyword>
<feature type="region of interest" description="Disordered" evidence="10">
    <location>
        <begin position="1"/>
        <end position="30"/>
    </location>
</feature>
<dbReference type="AlphaFoldDB" id="A0A3S5BM71"/>
<dbReference type="GO" id="GO:0003700">
    <property type="term" value="F:DNA-binding transcription factor activity"/>
    <property type="evidence" value="ECO:0007669"/>
    <property type="project" value="TreeGrafter"/>
</dbReference>
<dbReference type="InterPro" id="IPR013087">
    <property type="entry name" value="Znf_C2H2_type"/>
</dbReference>
<feature type="domain" description="C2H2-type" evidence="11">
    <location>
        <begin position="32"/>
        <end position="59"/>
    </location>
</feature>
<keyword evidence="7" id="KW-0804">Transcription</keyword>
<evidence type="ECO:0000313" key="12">
    <source>
        <dbReference type="EMBL" id="VEL09025.1"/>
    </source>
</evidence>
<dbReference type="GO" id="GO:0006357">
    <property type="term" value="P:regulation of transcription by RNA polymerase II"/>
    <property type="evidence" value="ECO:0007669"/>
    <property type="project" value="TreeGrafter"/>
</dbReference>
<keyword evidence="8" id="KW-0539">Nucleus</keyword>
<dbReference type="GO" id="GO:0008270">
    <property type="term" value="F:zinc ion binding"/>
    <property type="evidence" value="ECO:0007669"/>
    <property type="project" value="UniProtKB-KW"/>
</dbReference>
<sequence>MLQTVHASNTSRSTSTHGPTTSVSPSPSCRRDTCEFCGKVFRNCSNLTVHRRSHTGEKPYRCKLCSYACAQSSKLTRHLRTHAANGHVDSEAWAQLHEKPCLQQGTRQEDRTLYRTQTESLGPQTKRMANRQAVIRHRRLRESTETLALANRDTGCRQVDKCGAPCALPESSSPQLSRSLQSSSYLAS</sequence>
<feature type="compositionally biased region" description="Polar residues" evidence="10">
    <location>
        <begin position="1"/>
        <end position="27"/>
    </location>
</feature>
<feature type="region of interest" description="Disordered" evidence="10">
    <location>
        <begin position="167"/>
        <end position="188"/>
    </location>
</feature>
<keyword evidence="13" id="KW-1185">Reference proteome</keyword>
<evidence type="ECO:0000256" key="10">
    <source>
        <dbReference type="SAM" id="MobiDB-lite"/>
    </source>
</evidence>
<dbReference type="InterPro" id="IPR051497">
    <property type="entry name" value="Dev/Hematopoietic_TF"/>
</dbReference>
<evidence type="ECO:0000256" key="4">
    <source>
        <dbReference type="ARBA" id="ARBA00022771"/>
    </source>
</evidence>
<organism evidence="12 13">
    <name type="scientific">Protopolystoma xenopodis</name>
    <dbReference type="NCBI Taxonomy" id="117903"/>
    <lineage>
        <taxon>Eukaryota</taxon>
        <taxon>Metazoa</taxon>
        <taxon>Spiralia</taxon>
        <taxon>Lophotrochozoa</taxon>
        <taxon>Platyhelminthes</taxon>
        <taxon>Monogenea</taxon>
        <taxon>Polyopisthocotylea</taxon>
        <taxon>Polystomatidea</taxon>
        <taxon>Polystomatidae</taxon>
        <taxon>Protopolystoma</taxon>
    </lineage>
</organism>
<feature type="domain" description="C2H2-type" evidence="11">
    <location>
        <begin position="60"/>
        <end position="87"/>
    </location>
</feature>
<dbReference type="EMBL" id="CAAALY010005284">
    <property type="protein sequence ID" value="VEL09025.1"/>
    <property type="molecule type" value="Genomic_DNA"/>
</dbReference>
<evidence type="ECO:0000256" key="7">
    <source>
        <dbReference type="ARBA" id="ARBA00023163"/>
    </source>
</evidence>
<reference evidence="12" key="1">
    <citation type="submission" date="2018-11" db="EMBL/GenBank/DDBJ databases">
        <authorList>
            <consortium name="Pathogen Informatics"/>
        </authorList>
    </citation>
    <scope>NUCLEOTIDE SEQUENCE</scope>
</reference>
<dbReference type="OrthoDB" id="10046198at2759"/>
<evidence type="ECO:0000256" key="8">
    <source>
        <dbReference type="ARBA" id="ARBA00023242"/>
    </source>
</evidence>